<sequence>MDYFKNEIKQQLISFNIQNLNQTINQEITLDNSSRLFKWFIQAVSEQKNVNEENLFQIVLCVYKFHVFSLHYLKDYIQFNESQMFMRILMHYLEVKNDLISKVLIKILFLEKKQRVFDITISNADNINTLQAAKHICELFEQEGVCIDTGKYFEEQITRFGAEITRAEPNADLNNIIKSLPAEKLLCILQKITQSLKMELTFNNLITLDANPQFKNLRDIFSCNLSQLAPAPKINEVLHQFLKSGKLEEAIFTAREYHSLLNITQAQFDSQQRINFNSDVLDNEIIVFSVLAEKNQLYDCYLSSLKRISDSDNLLVQHSFQPGRLITKEQLKQFLHIEANDCDLLTSSALIKLTIPFQVEIIKVNLQLLVLLSLQMNYDEQLKSQVLESKLISKLEFDACIKTINEIQLLDVEMFSVIQNEFDEIIKMNEKYLKQQAIEENEMSTKCKLCSYVKKNKAVSTQQIINDYGKKALETLVEDGVIEVENQWVKMAE</sequence>
<gene>
    <name evidence="2" type="ORF">HINF_LOCUS29445</name>
    <name evidence="1" type="ORF">HINF_LOCUS52459</name>
</gene>
<evidence type="ECO:0000313" key="3">
    <source>
        <dbReference type="Proteomes" id="UP001642409"/>
    </source>
</evidence>
<name>A0AA86QRS9_9EUKA</name>
<dbReference type="EMBL" id="CATOUU010000983">
    <property type="protein sequence ID" value="CAI9964814.1"/>
    <property type="molecule type" value="Genomic_DNA"/>
</dbReference>
<proteinExistence type="predicted"/>
<organism evidence="1">
    <name type="scientific">Hexamita inflata</name>
    <dbReference type="NCBI Taxonomy" id="28002"/>
    <lineage>
        <taxon>Eukaryota</taxon>
        <taxon>Metamonada</taxon>
        <taxon>Diplomonadida</taxon>
        <taxon>Hexamitidae</taxon>
        <taxon>Hexamitinae</taxon>
        <taxon>Hexamita</taxon>
    </lineage>
</organism>
<dbReference type="Proteomes" id="UP001642409">
    <property type="component" value="Unassembled WGS sequence"/>
</dbReference>
<reference evidence="1" key="1">
    <citation type="submission" date="2023-06" db="EMBL/GenBank/DDBJ databases">
        <authorList>
            <person name="Kurt Z."/>
        </authorList>
    </citation>
    <scope>NUCLEOTIDE SEQUENCE</scope>
</reference>
<accession>A0AA86QRS9</accession>
<keyword evidence="3" id="KW-1185">Reference proteome</keyword>
<reference evidence="2 3" key="2">
    <citation type="submission" date="2024-07" db="EMBL/GenBank/DDBJ databases">
        <authorList>
            <person name="Akdeniz Z."/>
        </authorList>
    </citation>
    <scope>NUCLEOTIDE SEQUENCE [LARGE SCALE GENOMIC DNA]</scope>
</reference>
<dbReference type="EMBL" id="CAXDID020000095">
    <property type="protein sequence ID" value="CAL6024090.1"/>
    <property type="molecule type" value="Genomic_DNA"/>
</dbReference>
<protein>
    <submittedName>
        <fullName evidence="2">Hypothetical_protein</fullName>
    </submittedName>
</protein>
<evidence type="ECO:0000313" key="1">
    <source>
        <dbReference type="EMBL" id="CAI9964814.1"/>
    </source>
</evidence>
<evidence type="ECO:0000313" key="2">
    <source>
        <dbReference type="EMBL" id="CAL6024090.1"/>
    </source>
</evidence>
<dbReference type="AlphaFoldDB" id="A0AA86QRS9"/>
<comment type="caution">
    <text evidence="1">The sequence shown here is derived from an EMBL/GenBank/DDBJ whole genome shotgun (WGS) entry which is preliminary data.</text>
</comment>